<evidence type="ECO:0000259" key="1">
    <source>
        <dbReference type="Pfam" id="PF17921"/>
    </source>
</evidence>
<dbReference type="PANTHER" id="PTHR37984">
    <property type="entry name" value="PROTEIN CBG26694"/>
    <property type="match status" value="1"/>
</dbReference>
<dbReference type="EMBL" id="AVOT02034763">
    <property type="protein sequence ID" value="MBW0528959.1"/>
    <property type="molecule type" value="Genomic_DNA"/>
</dbReference>
<dbReference type="Proteomes" id="UP000765509">
    <property type="component" value="Unassembled WGS sequence"/>
</dbReference>
<feature type="domain" description="Integrase zinc-binding" evidence="1">
    <location>
        <begin position="142"/>
        <end position="192"/>
    </location>
</feature>
<comment type="caution">
    <text evidence="2">The sequence shown here is derived from an EMBL/GenBank/DDBJ whole genome shotgun (WGS) entry which is preliminary data.</text>
</comment>
<gene>
    <name evidence="2" type="ORF">O181_068674</name>
</gene>
<dbReference type="InterPro" id="IPR050951">
    <property type="entry name" value="Retrovirus_Pol_polyprotein"/>
</dbReference>
<protein>
    <recommendedName>
        <fullName evidence="1">Integrase zinc-binding domain-containing protein</fullName>
    </recommendedName>
</protein>
<name>A0A9Q3EXB3_9BASI</name>
<sequence>MSFKVLTRHQAHWAEFISVFDFTITYHPGRLATLTDALSHWEEVYPERGVDFIRKNPQSFYQVNKQDGTQESIFFSIKVEIFSDLVDQIQKEVCQDRDYKEILKHLARGESILDFSLEPQAKLLLFKDRVAAPSNEEIPVNLLQKSHDPPLAGHPGQEKALKVIKRDFFWVGMNQFIKEHVSSCQQCSRNKKIHHNKFGLPIIFKLHLVLVILYQRTLSLNCPCQTALIQY</sequence>
<evidence type="ECO:0000313" key="3">
    <source>
        <dbReference type="Proteomes" id="UP000765509"/>
    </source>
</evidence>
<accession>A0A9Q3EXB3</accession>
<dbReference type="Gene3D" id="1.10.340.70">
    <property type="match status" value="1"/>
</dbReference>
<proteinExistence type="predicted"/>
<dbReference type="AlphaFoldDB" id="A0A9Q3EXB3"/>
<dbReference type="PANTHER" id="PTHR37984:SF5">
    <property type="entry name" value="PROTEIN NYNRIN-LIKE"/>
    <property type="match status" value="1"/>
</dbReference>
<dbReference type="InterPro" id="IPR041588">
    <property type="entry name" value="Integrase_H2C2"/>
</dbReference>
<reference evidence="2" key="1">
    <citation type="submission" date="2021-03" db="EMBL/GenBank/DDBJ databases">
        <title>Draft genome sequence of rust myrtle Austropuccinia psidii MF-1, a brazilian biotype.</title>
        <authorList>
            <person name="Quecine M.C."/>
            <person name="Pachon D.M.R."/>
            <person name="Bonatelli M.L."/>
            <person name="Correr F.H."/>
            <person name="Franceschini L.M."/>
            <person name="Leite T.F."/>
            <person name="Margarido G.R.A."/>
            <person name="Almeida C.A."/>
            <person name="Ferrarezi J.A."/>
            <person name="Labate C.A."/>
        </authorList>
    </citation>
    <scope>NUCLEOTIDE SEQUENCE</scope>
    <source>
        <strain evidence="2">MF-1</strain>
    </source>
</reference>
<dbReference type="OrthoDB" id="2505288at2759"/>
<dbReference type="Pfam" id="PF17921">
    <property type="entry name" value="Integrase_H2C2"/>
    <property type="match status" value="1"/>
</dbReference>
<evidence type="ECO:0000313" key="2">
    <source>
        <dbReference type="EMBL" id="MBW0528959.1"/>
    </source>
</evidence>
<organism evidence="2 3">
    <name type="scientific">Austropuccinia psidii MF-1</name>
    <dbReference type="NCBI Taxonomy" id="1389203"/>
    <lineage>
        <taxon>Eukaryota</taxon>
        <taxon>Fungi</taxon>
        <taxon>Dikarya</taxon>
        <taxon>Basidiomycota</taxon>
        <taxon>Pucciniomycotina</taxon>
        <taxon>Pucciniomycetes</taxon>
        <taxon>Pucciniales</taxon>
        <taxon>Sphaerophragmiaceae</taxon>
        <taxon>Austropuccinia</taxon>
    </lineage>
</organism>
<keyword evidence="3" id="KW-1185">Reference proteome</keyword>